<feature type="compositionally biased region" description="Basic and acidic residues" evidence="5">
    <location>
        <begin position="87"/>
        <end position="109"/>
    </location>
</feature>
<feature type="compositionally biased region" description="Basic and acidic residues" evidence="5">
    <location>
        <begin position="55"/>
        <end position="69"/>
    </location>
</feature>
<proteinExistence type="inferred from homology"/>
<keyword evidence="3" id="KW-0175">Coiled coil</keyword>
<sequence>MSKKKGSKLLGLDDERFAHLRSDPKFSGLSNKEKKVTIGRRFAAVITDPRFSSKARVDKYGRPVERTSDVLDLYELEDSGEGDDDAKELPEKHEKKNEIGRRKVDDMKQDSASSVENEEDEEDVPVKLDLARGEGNVDSSSSDDDSDSESEWNTNENLEMEIDLAHLDEDAEQVEWATSRIAACNMDWNVVHCEDLMMLGKSFIPPGGSIKRITIYLSDFGKERLAEEDKHGPRLQLSKPLEEYEGDKIDEETRLAMRKYQVDQLRYYYAIIECDCMETAVSIYDQCDGYQFEASDIKMDLRFVPDGMEFDKDRVKETLTEEDLNVAKYKSKEKLKSAVAQTSARIGWDETEELRQKKFEEAFNSDDENAGVDLIADSDSDNEEHEKNRQALLSLLGNKEEVNDVQVDWDDKDEDGEDDVDEPNEQEEESDENVPDGFHKTSTVDDEEGTDLKKIEPKKKQKNTYQAYLERRKQKKAERKQKILELKEKERNALKAVEEQAKAKQKEHRNLRKAAKQKEEGGLTEAVVHDDRFKALFTDSAYAIDQSSKNYKGTKLVEKQVSLKRQARDMSQNKNTSTEDDLISKLKNKSTKWKRPKHSTTS</sequence>
<dbReference type="GO" id="GO:0005730">
    <property type="term" value="C:nucleolus"/>
    <property type="evidence" value="ECO:0007669"/>
    <property type="project" value="UniProtKB-SubCell"/>
</dbReference>
<evidence type="ECO:0000313" key="9">
    <source>
        <dbReference type="Proteomes" id="UP001176961"/>
    </source>
</evidence>
<dbReference type="GO" id="GO:0006364">
    <property type="term" value="P:rRNA processing"/>
    <property type="evidence" value="ECO:0007669"/>
    <property type="project" value="InterPro"/>
</dbReference>
<feature type="compositionally biased region" description="Basic residues" evidence="5">
    <location>
        <begin position="586"/>
        <end position="602"/>
    </location>
</feature>
<dbReference type="InterPro" id="IPR039754">
    <property type="entry name" value="Esf1"/>
</dbReference>
<feature type="compositionally biased region" description="Acidic residues" evidence="5">
    <location>
        <begin position="363"/>
        <end position="383"/>
    </location>
</feature>
<dbReference type="InterPro" id="IPR056750">
    <property type="entry name" value="RRM_ESF1"/>
</dbReference>
<feature type="compositionally biased region" description="Basic residues" evidence="5">
    <location>
        <begin position="505"/>
        <end position="515"/>
    </location>
</feature>
<dbReference type="EMBL" id="CATQJL010000305">
    <property type="protein sequence ID" value="CAJ0601702.1"/>
    <property type="molecule type" value="Genomic_DNA"/>
</dbReference>
<comment type="subcellular location">
    <subcellularLocation>
        <location evidence="1">Nucleus</location>
        <location evidence="1">Nucleolus</location>
    </subcellularLocation>
</comment>
<keyword evidence="4" id="KW-0539">Nucleus</keyword>
<comment type="caution">
    <text evidence="8">The sequence shown here is derived from an EMBL/GenBank/DDBJ whole genome shotgun (WGS) entry which is preliminary data.</text>
</comment>
<feature type="region of interest" description="Disordered" evidence="5">
    <location>
        <begin position="53"/>
        <end position="153"/>
    </location>
</feature>
<evidence type="ECO:0000259" key="6">
    <source>
        <dbReference type="Pfam" id="PF08159"/>
    </source>
</evidence>
<evidence type="ECO:0008006" key="10">
    <source>
        <dbReference type="Google" id="ProtNLM"/>
    </source>
</evidence>
<name>A0AA36M9L8_CYLNA</name>
<evidence type="ECO:0000256" key="4">
    <source>
        <dbReference type="ARBA" id="ARBA00023242"/>
    </source>
</evidence>
<evidence type="ECO:0000256" key="2">
    <source>
        <dbReference type="ARBA" id="ARBA00009087"/>
    </source>
</evidence>
<feature type="region of interest" description="Disordered" evidence="5">
    <location>
        <begin position="361"/>
        <end position="387"/>
    </location>
</feature>
<evidence type="ECO:0000256" key="5">
    <source>
        <dbReference type="SAM" id="MobiDB-lite"/>
    </source>
</evidence>
<gene>
    <name evidence="8" type="ORF">CYNAS_LOCUS13685</name>
</gene>
<feature type="region of interest" description="Disordered" evidence="5">
    <location>
        <begin position="409"/>
        <end position="483"/>
    </location>
</feature>
<evidence type="ECO:0000256" key="3">
    <source>
        <dbReference type="ARBA" id="ARBA00023054"/>
    </source>
</evidence>
<reference evidence="8" key="1">
    <citation type="submission" date="2023-07" db="EMBL/GenBank/DDBJ databases">
        <authorList>
            <consortium name="CYATHOMIX"/>
        </authorList>
    </citation>
    <scope>NUCLEOTIDE SEQUENCE</scope>
    <source>
        <strain evidence="8">N/A</strain>
    </source>
</reference>
<evidence type="ECO:0000313" key="8">
    <source>
        <dbReference type="EMBL" id="CAJ0601702.1"/>
    </source>
</evidence>
<evidence type="ECO:0000259" key="7">
    <source>
        <dbReference type="Pfam" id="PF25121"/>
    </source>
</evidence>
<dbReference type="PANTHER" id="PTHR12202">
    <property type="entry name" value="ESF1 HOMOLOG"/>
    <property type="match status" value="1"/>
</dbReference>
<dbReference type="Pfam" id="PF25121">
    <property type="entry name" value="RRM_ESF1"/>
    <property type="match status" value="1"/>
</dbReference>
<dbReference type="GO" id="GO:0003723">
    <property type="term" value="F:RNA binding"/>
    <property type="evidence" value="ECO:0007669"/>
    <property type="project" value="TreeGrafter"/>
</dbReference>
<dbReference type="InterPro" id="IPR012580">
    <property type="entry name" value="NUC153"/>
</dbReference>
<organism evidence="8 9">
    <name type="scientific">Cylicocyclus nassatus</name>
    <name type="common">Nematode worm</name>
    <dbReference type="NCBI Taxonomy" id="53992"/>
    <lineage>
        <taxon>Eukaryota</taxon>
        <taxon>Metazoa</taxon>
        <taxon>Ecdysozoa</taxon>
        <taxon>Nematoda</taxon>
        <taxon>Chromadorea</taxon>
        <taxon>Rhabditida</taxon>
        <taxon>Rhabditina</taxon>
        <taxon>Rhabditomorpha</taxon>
        <taxon>Strongyloidea</taxon>
        <taxon>Strongylidae</taxon>
        <taxon>Cylicocyclus</taxon>
    </lineage>
</organism>
<dbReference type="Proteomes" id="UP001176961">
    <property type="component" value="Unassembled WGS sequence"/>
</dbReference>
<feature type="compositionally biased region" description="Acidic residues" evidence="5">
    <location>
        <begin position="409"/>
        <end position="434"/>
    </location>
</feature>
<dbReference type="PANTHER" id="PTHR12202:SF0">
    <property type="entry name" value="ESF1 HOMOLOG"/>
    <property type="match status" value="1"/>
</dbReference>
<comment type="similarity">
    <text evidence="2">Belongs to the ESF1 family.</text>
</comment>
<feature type="region of interest" description="Disordered" evidence="5">
    <location>
        <begin position="563"/>
        <end position="602"/>
    </location>
</feature>
<dbReference type="Pfam" id="PF08159">
    <property type="entry name" value="NUC153"/>
    <property type="match status" value="1"/>
</dbReference>
<feature type="region of interest" description="Disordered" evidence="5">
    <location>
        <begin position="498"/>
        <end position="523"/>
    </location>
</feature>
<accession>A0AA36M9L8</accession>
<feature type="compositionally biased region" description="Acidic residues" evidence="5">
    <location>
        <begin position="72"/>
        <end position="86"/>
    </location>
</feature>
<feature type="compositionally biased region" description="Acidic residues" evidence="5">
    <location>
        <begin position="141"/>
        <end position="150"/>
    </location>
</feature>
<evidence type="ECO:0000256" key="1">
    <source>
        <dbReference type="ARBA" id="ARBA00004604"/>
    </source>
</evidence>
<dbReference type="AlphaFoldDB" id="A0AA36M9L8"/>
<feature type="domain" description="ESF1 RRM" evidence="7">
    <location>
        <begin position="178"/>
        <end position="317"/>
    </location>
</feature>
<keyword evidence="9" id="KW-1185">Reference proteome</keyword>
<protein>
    <recommendedName>
        <fullName evidence="10">NUC153 domain-containing protein</fullName>
    </recommendedName>
</protein>
<feature type="domain" description="NUC153" evidence="6">
    <location>
        <begin position="530"/>
        <end position="555"/>
    </location>
</feature>